<organism evidence="1 2">
    <name type="scientific">Strongylus vulgaris</name>
    <name type="common">Blood worm</name>
    <dbReference type="NCBI Taxonomy" id="40348"/>
    <lineage>
        <taxon>Eukaryota</taxon>
        <taxon>Metazoa</taxon>
        <taxon>Ecdysozoa</taxon>
        <taxon>Nematoda</taxon>
        <taxon>Chromadorea</taxon>
        <taxon>Rhabditida</taxon>
        <taxon>Rhabditina</taxon>
        <taxon>Rhabditomorpha</taxon>
        <taxon>Strongyloidea</taxon>
        <taxon>Strongylidae</taxon>
        <taxon>Strongylus</taxon>
    </lineage>
</organism>
<sequence>MGITNELLFKCRGNWGERSARAIVAGSWREAQAVMENPMERGSLPTHSQNELIMDTESEYLQEQLTLFLTHVKIATGNAVRAVNVVIATAVPSREIVDEVEAGIGIVIEGEADQGIADAHG</sequence>
<gene>
    <name evidence="1" type="ORF">SVUK_LOCUS5645</name>
</gene>
<evidence type="ECO:0000313" key="1">
    <source>
        <dbReference type="EMBL" id="VDM70647.1"/>
    </source>
</evidence>
<dbReference type="EMBL" id="UYYB01017015">
    <property type="protein sequence ID" value="VDM70647.1"/>
    <property type="molecule type" value="Genomic_DNA"/>
</dbReference>
<reference evidence="1 2" key="1">
    <citation type="submission" date="2018-11" db="EMBL/GenBank/DDBJ databases">
        <authorList>
            <consortium name="Pathogen Informatics"/>
        </authorList>
    </citation>
    <scope>NUCLEOTIDE SEQUENCE [LARGE SCALE GENOMIC DNA]</scope>
</reference>
<protein>
    <submittedName>
        <fullName evidence="1">Uncharacterized protein</fullName>
    </submittedName>
</protein>
<evidence type="ECO:0000313" key="2">
    <source>
        <dbReference type="Proteomes" id="UP000270094"/>
    </source>
</evidence>
<dbReference type="Proteomes" id="UP000270094">
    <property type="component" value="Unassembled WGS sequence"/>
</dbReference>
<name>A0A3P7J2D7_STRVU</name>
<proteinExistence type="predicted"/>
<accession>A0A3P7J2D7</accession>
<keyword evidence="2" id="KW-1185">Reference proteome</keyword>
<dbReference type="AlphaFoldDB" id="A0A3P7J2D7"/>